<dbReference type="RefSeq" id="WP_090655032.1">
    <property type="nucleotide sequence ID" value="NZ_FOIA01000001.1"/>
</dbReference>
<gene>
    <name evidence="1" type="ORF">SAMN05216326_101104</name>
</gene>
<sequence length="287" mass="31255">MKNKLRALIDQPGIHPAPAVYDCIGAMTAEQAGFNYIFTSGFGIAASLLGKPDLGYLTAGEMIDSARRIAHSVSIPLIADMDTGYGNPLNVIRTVEEIVQTDVAGIILEDQVWPKKCGHFEGKQLIPTDEQVEKIKAAAYARRDSGLVIVGRTDARAIEGLDGAIKRGERYLAAGADVLFIEAPQSEDELAAIARHFQGVPLFANIIEGGKTPNVPLDELQAMGYKLVAYALSGLFSATQAFIDCFNALRKDGGTQHINQELAFETFKTLIRMNHHIALEKRFKVKE</sequence>
<evidence type="ECO:0000313" key="2">
    <source>
        <dbReference type="Proteomes" id="UP000199345"/>
    </source>
</evidence>
<dbReference type="Pfam" id="PF13714">
    <property type="entry name" value="PEP_mutase"/>
    <property type="match status" value="1"/>
</dbReference>
<protein>
    <submittedName>
        <fullName evidence="1">Methylisocitrate lyase</fullName>
    </submittedName>
</protein>
<keyword evidence="1" id="KW-0456">Lyase</keyword>
<evidence type="ECO:0000313" key="1">
    <source>
        <dbReference type="EMBL" id="SES64426.1"/>
    </source>
</evidence>
<dbReference type="EMBL" id="FOIA01000001">
    <property type="protein sequence ID" value="SES64426.1"/>
    <property type="molecule type" value="Genomic_DNA"/>
</dbReference>
<dbReference type="PANTHER" id="PTHR42905">
    <property type="entry name" value="PHOSPHOENOLPYRUVATE CARBOXYLASE"/>
    <property type="match status" value="1"/>
</dbReference>
<dbReference type="Gene3D" id="3.20.20.60">
    <property type="entry name" value="Phosphoenolpyruvate-binding domains"/>
    <property type="match status" value="1"/>
</dbReference>
<proteinExistence type="predicted"/>
<dbReference type="Proteomes" id="UP000199345">
    <property type="component" value="Unassembled WGS sequence"/>
</dbReference>
<organism evidence="1 2">
    <name type="scientific">Nitrosomonas marina</name>
    <dbReference type="NCBI Taxonomy" id="917"/>
    <lineage>
        <taxon>Bacteria</taxon>
        <taxon>Pseudomonadati</taxon>
        <taxon>Pseudomonadota</taxon>
        <taxon>Betaproteobacteria</taxon>
        <taxon>Nitrosomonadales</taxon>
        <taxon>Nitrosomonadaceae</taxon>
        <taxon>Nitrosomonas</taxon>
    </lineage>
</organism>
<dbReference type="OrthoDB" id="8629576at2"/>
<dbReference type="InterPro" id="IPR040442">
    <property type="entry name" value="Pyrv_kinase-like_dom_sf"/>
</dbReference>
<keyword evidence="2" id="KW-1185">Reference proteome</keyword>
<accession>A0A1H9Y7S9</accession>
<dbReference type="InterPro" id="IPR015813">
    <property type="entry name" value="Pyrv/PenolPyrv_kinase-like_dom"/>
</dbReference>
<reference evidence="2" key="1">
    <citation type="submission" date="2016-10" db="EMBL/GenBank/DDBJ databases">
        <authorList>
            <person name="Varghese N."/>
            <person name="Submissions S."/>
        </authorList>
    </citation>
    <scope>NUCLEOTIDE SEQUENCE [LARGE SCALE GENOMIC DNA]</scope>
    <source>
        <strain evidence="2">Nm71</strain>
    </source>
</reference>
<name>A0A1H9Y7S9_9PROT</name>
<dbReference type="CDD" id="cd00377">
    <property type="entry name" value="ICL_PEPM"/>
    <property type="match status" value="1"/>
</dbReference>
<dbReference type="PANTHER" id="PTHR42905:SF5">
    <property type="entry name" value="CARBOXYVINYL-CARBOXYPHOSPHONATE PHOSPHORYLMUTASE, CHLOROPLASTIC"/>
    <property type="match status" value="1"/>
</dbReference>
<dbReference type="SUPFAM" id="SSF51621">
    <property type="entry name" value="Phosphoenolpyruvate/pyruvate domain"/>
    <property type="match status" value="1"/>
</dbReference>
<dbReference type="InterPro" id="IPR039556">
    <property type="entry name" value="ICL/PEPM"/>
</dbReference>
<dbReference type="AlphaFoldDB" id="A0A1H9Y7S9"/>
<dbReference type="GO" id="GO:0016833">
    <property type="term" value="F:oxo-acid-lyase activity"/>
    <property type="evidence" value="ECO:0007669"/>
    <property type="project" value="UniProtKB-ARBA"/>
</dbReference>